<dbReference type="Gene3D" id="1.20.120.1870">
    <property type="entry name" value="Fic/DOC protein, Fido domain"/>
    <property type="match status" value="1"/>
</dbReference>
<dbReference type="EMBL" id="FNFM01000001">
    <property type="protein sequence ID" value="SDJ66158.1"/>
    <property type="molecule type" value="Genomic_DNA"/>
</dbReference>
<dbReference type="PANTHER" id="PTHR39426:SF1">
    <property type="entry name" value="HOMOLOGY TO DEATH-ON-CURING PROTEIN OF PHAGE P1"/>
    <property type="match status" value="1"/>
</dbReference>
<dbReference type="PROSITE" id="PS51459">
    <property type="entry name" value="FIDO"/>
    <property type="match status" value="1"/>
</dbReference>
<dbReference type="PANTHER" id="PTHR39426">
    <property type="entry name" value="HOMOLOGY TO DEATH-ON-CURING PROTEIN OF PHAGE P1"/>
    <property type="match status" value="1"/>
</dbReference>
<evidence type="ECO:0000313" key="3">
    <source>
        <dbReference type="Proteomes" id="UP000199213"/>
    </source>
</evidence>
<gene>
    <name evidence="2" type="ORF">SAMN04487820_101125</name>
</gene>
<keyword evidence="3" id="KW-1185">Reference proteome</keyword>
<evidence type="ECO:0000313" key="2">
    <source>
        <dbReference type="EMBL" id="SDJ66158.1"/>
    </source>
</evidence>
<dbReference type="RefSeq" id="WP_092625305.1">
    <property type="nucleotide sequence ID" value="NZ_FNFM01000001.1"/>
</dbReference>
<proteinExistence type="predicted"/>
<dbReference type="InterPro" id="IPR053737">
    <property type="entry name" value="Type_II_TA_Toxin"/>
</dbReference>
<protein>
    <submittedName>
        <fullName evidence="2">Death on curing protein</fullName>
    </submittedName>
</protein>
<dbReference type="AlphaFoldDB" id="A0A1G8VJC8"/>
<dbReference type="GO" id="GO:0016301">
    <property type="term" value="F:kinase activity"/>
    <property type="evidence" value="ECO:0007669"/>
    <property type="project" value="InterPro"/>
</dbReference>
<dbReference type="InterPro" id="IPR006440">
    <property type="entry name" value="Doc"/>
</dbReference>
<dbReference type="OrthoDB" id="9802752at2"/>
<evidence type="ECO:0000259" key="1">
    <source>
        <dbReference type="PROSITE" id="PS51459"/>
    </source>
</evidence>
<dbReference type="Pfam" id="PF02661">
    <property type="entry name" value="Fic"/>
    <property type="match status" value="1"/>
</dbReference>
<dbReference type="SUPFAM" id="SSF140931">
    <property type="entry name" value="Fic-like"/>
    <property type="match status" value="1"/>
</dbReference>
<feature type="domain" description="Fido" evidence="1">
    <location>
        <begin position="5"/>
        <end position="124"/>
    </location>
</feature>
<sequence>MTWFLTADDVQAMNAHFVGSDALRDFGLLEGAVLRPQASAFGGDAYPTLSEKASAPLHGLARNHPFLDGNKRTAWSATDVFYRLNGCHLHPADQGTVVALVVDVAEGQLDVPAIAGCLKTWVRPLDLPPLP</sequence>
<accession>A0A1G8VJC8</accession>
<dbReference type="Proteomes" id="UP000199213">
    <property type="component" value="Unassembled WGS sequence"/>
</dbReference>
<reference evidence="3" key="1">
    <citation type="submission" date="2016-10" db="EMBL/GenBank/DDBJ databases">
        <authorList>
            <person name="Varghese N."/>
            <person name="Submissions S."/>
        </authorList>
    </citation>
    <scope>NUCLEOTIDE SEQUENCE [LARGE SCALE GENOMIC DNA]</scope>
    <source>
        <strain evidence="3">DSM 45460</strain>
    </source>
</reference>
<organism evidence="2 3">
    <name type="scientific">Actinopolyspora mzabensis</name>
    <dbReference type="NCBI Taxonomy" id="995066"/>
    <lineage>
        <taxon>Bacteria</taxon>
        <taxon>Bacillati</taxon>
        <taxon>Actinomycetota</taxon>
        <taxon>Actinomycetes</taxon>
        <taxon>Actinopolysporales</taxon>
        <taxon>Actinopolysporaceae</taxon>
        <taxon>Actinopolyspora</taxon>
    </lineage>
</organism>
<dbReference type="InterPro" id="IPR036597">
    <property type="entry name" value="Fido-like_dom_sf"/>
</dbReference>
<name>A0A1G8VJC8_ACTMZ</name>
<dbReference type="InterPro" id="IPR003812">
    <property type="entry name" value="Fido"/>
</dbReference>
<dbReference type="NCBIfam" id="TIGR01550">
    <property type="entry name" value="DOC_P1"/>
    <property type="match status" value="1"/>
</dbReference>